<dbReference type="Pfam" id="PF00440">
    <property type="entry name" value="TetR_N"/>
    <property type="match status" value="1"/>
</dbReference>
<dbReference type="InterPro" id="IPR050109">
    <property type="entry name" value="HTH-type_TetR-like_transc_reg"/>
</dbReference>
<dbReference type="GO" id="GO:0003700">
    <property type="term" value="F:DNA-binding transcription factor activity"/>
    <property type="evidence" value="ECO:0007669"/>
    <property type="project" value="TreeGrafter"/>
</dbReference>
<dbReference type="Gene3D" id="1.10.357.10">
    <property type="entry name" value="Tetracycline Repressor, domain 2"/>
    <property type="match status" value="1"/>
</dbReference>
<dbReference type="AlphaFoldDB" id="A0A1H1TYV2"/>
<organism evidence="4 5">
    <name type="scientific">Paraoerskovia marina</name>
    <dbReference type="NCBI Taxonomy" id="545619"/>
    <lineage>
        <taxon>Bacteria</taxon>
        <taxon>Bacillati</taxon>
        <taxon>Actinomycetota</taxon>
        <taxon>Actinomycetes</taxon>
        <taxon>Micrococcales</taxon>
        <taxon>Cellulomonadaceae</taxon>
        <taxon>Paraoerskovia</taxon>
    </lineage>
</organism>
<reference evidence="4 5" key="1">
    <citation type="submission" date="2016-10" db="EMBL/GenBank/DDBJ databases">
        <authorList>
            <person name="de Groot N.N."/>
        </authorList>
    </citation>
    <scope>NUCLEOTIDE SEQUENCE [LARGE SCALE GENOMIC DNA]</scope>
    <source>
        <strain evidence="4 5">DSM 22126</strain>
    </source>
</reference>
<dbReference type="InterPro" id="IPR001647">
    <property type="entry name" value="HTH_TetR"/>
</dbReference>
<evidence type="ECO:0000313" key="5">
    <source>
        <dbReference type="Proteomes" id="UP000185663"/>
    </source>
</evidence>
<dbReference type="InterPro" id="IPR009057">
    <property type="entry name" value="Homeodomain-like_sf"/>
</dbReference>
<keyword evidence="1 2" id="KW-0238">DNA-binding</keyword>
<evidence type="ECO:0000313" key="4">
    <source>
        <dbReference type="EMBL" id="SDS65136.1"/>
    </source>
</evidence>
<dbReference type="eggNOG" id="COG1309">
    <property type="taxonomic scope" value="Bacteria"/>
</dbReference>
<dbReference type="GO" id="GO:0000976">
    <property type="term" value="F:transcription cis-regulatory region binding"/>
    <property type="evidence" value="ECO:0007669"/>
    <property type="project" value="TreeGrafter"/>
</dbReference>
<dbReference type="STRING" id="545619.SAMN04489860_2035"/>
<dbReference type="Proteomes" id="UP000185663">
    <property type="component" value="Chromosome I"/>
</dbReference>
<dbReference type="PRINTS" id="PR00455">
    <property type="entry name" value="HTHTETR"/>
</dbReference>
<evidence type="ECO:0000259" key="3">
    <source>
        <dbReference type="PROSITE" id="PS50977"/>
    </source>
</evidence>
<proteinExistence type="predicted"/>
<dbReference type="SUPFAM" id="SSF46689">
    <property type="entry name" value="Homeodomain-like"/>
    <property type="match status" value="1"/>
</dbReference>
<evidence type="ECO:0000256" key="1">
    <source>
        <dbReference type="ARBA" id="ARBA00023125"/>
    </source>
</evidence>
<dbReference type="RefSeq" id="WP_231959185.1">
    <property type="nucleotide sequence ID" value="NZ_LT629776.1"/>
</dbReference>
<dbReference type="PROSITE" id="PS50977">
    <property type="entry name" value="HTH_TETR_2"/>
    <property type="match status" value="1"/>
</dbReference>
<gene>
    <name evidence="4" type="ORF">SAMN04489860_2035</name>
</gene>
<sequence>MTPTTGPAPQRMTRVARRAQVLRAARSAFARGGYAGTSTEQVARAAGVSQPYVVRMFGGKRELFRAVFDDVCDEVIATFESVPLAPGSGSALGDAYLGLLVHRDLPRVLMHGLIAGDDPEIGARARAVIARAFEISQRHWEGSAERAQAFVAEGLLINVFLAVDAPEHRDEPGMADLVARVLDSSILLTDPHHPEEPR</sequence>
<feature type="domain" description="HTH tetR-type" evidence="3">
    <location>
        <begin position="15"/>
        <end position="75"/>
    </location>
</feature>
<keyword evidence="5" id="KW-1185">Reference proteome</keyword>
<feature type="DNA-binding region" description="H-T-H motif" evidence="2">
    <location>
        <begin position="38"/>
        <end position="57"/>
    </location>
</feature>
<accession>A0A1H1TYV2</accession>
<dbReference type="PANTHER" id="PTHR30055">
    <property type="entry name" value="HTH-TYPE TRANSCRIPTIONAL REGULATOR RUTR"/>
    <property type="match status" value="1"/>
</dbReference>
<evidence type="ECO:0000256" key="2">
    <source>
        <dbReference type="PROSITE-ProRule" id="PRU00335"/>
    </source>
</evidence>
<protein>
    <submittedName>
        <fullName evidence="4">DNA-binding transcriptional regulator, AcrR family</fullName>
    </submittedName>
</protein>
<name>A0A1H1TYV2_9CELL</name>
<dbReference type="PANTHER" id="PTHR30055:SF146">
    <property type="entry name" value="HTH-TYPE TRANSCRIPTIONAL DUAL REGULATOR CECR"/>
    <property type="match status" value="1"/>
</dbReference>
<dbReference type="EMBL" id="LT629776">
    <property type="protein sequence ID" value="SDS65136.1"/>
    <property type="molecule type" value="Genomic_DNA"/>
</dbReference>